<evidence type="ECO:0000313" key="4">
    <source>
        <dbReference type="Proteomes" id="UP000307706"/>
    </source>
</evidence>
<dbReference type="PROSITE" id="PS51257">
    <property type="entry name" value="PROKAR_LIPOPROTEIN"/>
    <property type="match status" value="1"/>
</dbReference>
<protein>
    <recommendedName>
        <fullName evidence="5">Lipoprotein</fullName>
    </recommendedName>
</protein>
<dbReference type="EMBL" id="PNCL01000150">
    <property type="protein sequence ID" value="TMP53429.1"/>
    <property type="molecule type" value="Genomic_DNA"/>
</dbReference>
<proteinExistence type="predicted"/>
<evidence type="ECO:0008006" key="5">
    <source>
        <dbReference type="Google" id="ProtNLM"/>
    </source>
</evidence>
<dbReference type="RefSeq" id="WP_138597897.1">
    <property type="nucleotide sequence ID" value="NZ_PNCK01000067.1"/>
</dbReference>
<dbReference type="PIRSF" id="PIRSF028200">
    <property type="entry name" value="UCP028200"/>
    <property type="match status" value="1"/>
</dbReference>
<dbReference type="Pfam" id="PF19795">
    <property type="entry name" value="DUF6279"/>
    <property type="match status" value="1"/>
</dbReference>
<name>A0A5S3XIB5_9GAMM</name>
<keyword evidence="3" id="KW-1185">Reference proteome</keyword>
<dbReference type="OrthoDB" id="5767052at2"/>
<dbReference type="AlphaFoldDB" id="A0A5S3XIB5"/>
<dbReference type="InterPro" id="IPR016875">
    <property type="entry name" value="UCP028200"/>
</dbReference>
<evidence type="ECO:0000313" key="3">
    <source>
        <dbReference type="Proteomes" id="UP000305730"/>
    </source>
</evidence>
<accession>A0A5S3XIB5</accession>
<reference evidence="2 4" key="1">
    <citation type="submission" date="2017-12" db="EMBL/GenBank/DDBJ databases">
        <authorList>
            <person name="Paulsen S."/>
            <person name="Gram L.K."/>
        </authorList>
    </citation>
    <scope>NUCLEOTIDE SEQUENCE [LARGE SCALE GENOMIC DNA]</scope>
    <source>
        <strain evidence="2 4">S2231</strain>
        <strain evidence="1">S2233</strain>
    </source>
</reference>
<evidence type="ECO:0000313" key="1">
    <source>
        <dbReference type="EMBL" id="TMP40784.1"/>
    </source>
</evidence>
<organism evidence="2 4">
    <name type="scientific">Pseudoalteromonas citrea</name>
    <dbReference type="NCBI Taxonomy" id="43655"/>
    <lineage>
        <taxon>Bacteria</taxon>
        <taxon>Pseudomonadati</taxon>
        <taxon>Pseudomonadota</taxon>
        <taxon>Gammaproteobacteria</taxon>
        <taxon>Alteromonadales</taxon>
        <taxon>Pseudoalteromonadaceae</taxon>
        <taxon>Pseudoalteromonas</taxon>
    </lineage>
</organism>
<comment type="caution">
    <text evidence="2">The sequence shown here is derived from an EMBL/GenBank/DDBJ whole genome shotgun (WGS) entry which is preliminary data.</text>
</comment>
<evidence type="ECO:0000313" key="2">
    <source>
        <dbReference type="EMBL" id="TMP53429.1"/>
    </source>
</evidence>
<gene>
    <name evidence="2" type="ORF">CWB96_21320</name>
    <name evidence="1" type="ORF">CWB97_16850</name>
</gene>
<dbReference type="Proteomes" id="UP000307706">
    <property type="component" value="Unassembled WGS sequence"/>
</dbReference>
<reference evidence="4" key="2">
    <citation type="submission" date="2019-06" db="EMBL/GenBank/DDBJ databases">
        <title>Co-occurence of chitin degradation, pigmentation and bioactivity in marine Pseudoalteromonas.</title>
        <authorList>
            <person name="Sonnenschein E.C."/>
            <person name="Bech P.K."/>
        </authorList>
    </citation>
    <scope>NUCLEOTIDE SEQUENCE [LARGE SCALE GENOMIC DNA]</scope>
    <source>
        <strain evidence="4">S2231</strain>
    </source>
</reference>
<dbReference type="Proteomes" id="UP000305730">
    <property type="component" value="Unassembled WGS sequence"/>
</dbReference>
<dbReference type="EMBL" id="PNCK01000067">
    <property type="protein sequence ID" value="TMP40784.1"/>
    <property type="molecule type" value="Genomic_DNA"/>
</dbReference>
<reference evidence="2" key="3">
    <citation type="submission" date="2019-09" db="EMBL/GenBank/DDBJ databases">
        <title>Co-occurence of chitin degradation, pigmentation and bioactivity in marine Pseudoalteromonas.</title>
        <authorList>
            <person name="Sonnenschein E.C."/>
            <person name="Bech P.K."/>
        </authorList>
    </citation>
    <scope>NUCLEOTIDE SEQUENCE</scope>
    <source>
        <strain evidence="2">S2231</strain>
        <strain evidence="1 3">S2233</strain>
    </source>
</reference>
<sequence>MRLLIILLALLTVAGCSTKFAYRNAGWLTYWYLDDYISLTDEQTSRFDERLQLWLSWHKVEELDKYIAHLKQIKIDVQAAKMSVQRIAYHQKTLRSHWHRVRNKLAPDLAKMALMLTQEQSEALFSELAAFELESTKKRQRYSAQKRKQRWLNKREDDLERWLGGLNDTQEKMIAALYDNQQATADLRSQYRADYQRQLKRLFTQPDRGKQFEMRLLTLLTEPEQVRTAALDRRIKDNRQQSDQFLAGVYQSLSDKQRRHLVEELEALIDDLTSLKSE</sequence>